<evidence type="ECO:0000259" key="6">
    <source>
        <dbReference type="PROSITE" id="PS50011"/>
    </source>
</evidence>
<dbReference type="InterPro" id="IPR008271">
    <property type="entry name" value="Ser/Thr_kinase_AS"/>
</dbReference>
<dbReference type="PROSITE" id="PS00108">
    <property type="entry name" value="PROTEIN_KINASE_ST"/>
    <property type="match status" value="1"/>
</dbReference>
<dbReference type="Pfam" id="PF00069">
    <property type="entry name" value="Pkinase"/>
    <property type="match status" value="1"/>
</dbReference>
<feature type="binding site" evidence="5">
    <location>
        <position position="44"/>
    </location>
    <ligand>
        <name>ATP</name>
        <dbReference type="ChEBI" id="CHEBI:30616"/>
    </ligand>
</feature>
<dbReference type="SMART" id="SM00220">
    <property type="entry name" value="S_TKc"/>
    <property type="match status" value="1"/>
</dbReference>
<dbReference type="SUPFAM" id="SSF56436">
    <property type="entry name" value="C-type lectin-like"/>
    <property type="match status" value="1"/>
</dbReference>
<reference evidence="8" key="1">
    <citation type="journal article" date="2019" name="Int. J. Syst. Evol. Microbiol.">
        <title>The Global Catalogue of Microorganisms (GCM) 10K type strain sequencing project: providing services to taxonomists for standard genome sequencing and annotation.</title>
        <authorList>
            <consortium name="The Broad Institute Genomics Platform"/>
            <consortium name="The Broad Institute Genome Sequencing Center for Infectious Disease"/>
            <person name="Wu L."/>
            <person name="Ma J."/>
        </authorList>
    </citation>
    <scope>NUCLEOTIDE SEQUENCE [LARGE SCALE GENOMIC DNA]</scope>
    <source>
        <strain evidence="8">KCTC 42953</strain>
    </source>
</reference>
<keyword evidence="3 7" id="KW-0418">Kinase</keyword>
<evidence type="ECO:0000256" key="1">
    <source>
        <dbReference type="ARBA" id="ARBA00022679"/>
    </source>
</evidence>
<dbReference type="PANTHER" id="PTHR43289">
    <property type="entry name" value="MITOGEN-ACTIVATED PROTEIN KINASE KINASE KINASE 20-RELATED"/>
    <property type="match status" value="1"/>
</dbReference>
<dbReference type="Gene3D" id="1.10.510.10">
    <property type="entry name" value="Transferase(Phosphotransferase) domain 1"/>
    <property type="match status" value="1"/>
</dbReference>
<dbReference type="PROSITE" id="PS00107">
    <property type="entry name" value="PROTEIN_KINASE_ATP"/>
    <property type="match status" value="1"/>
</dbReference>
<dbReference type="PANTHER" id="PTHR43289:SF34">
    <property type="entry name" value="SERINE_THREONINE-PROTEIN KINASE YBDM-RELATED"/>
    <property type="match status" value="1"/>
</dbReference>
<evidence type="ECO:0000313" key="7">
    <source>
        <dbReference type="EMBL" id="MFC3195518.1"/>
    </source>
</evidence>
<comment type="caution">
    <text evidence="7">The sequence shown here is derived from an EMBL/GenBank/DDBJ whole genome shotgun (WGS) entry which is preliminary data.</text>
</comment>
<dbReference type="InterPro" id="IPR017441">
    <property type="entry name" value="Protein_kinase_ATP_BS"/>
</dbReference>
<evidence type="ECO:0000256" key="4">
    <source>
        <dbReference type="ARBA" id="ARBA00022840"/>
    </source>
</evidence>
<evidence type="ECO:0000313" key="8">
    <source>
        <dbReference type="Proteomes" id="UP001595533"/>
    </source>
</evidence>
<organism evidence="7 8">
    <name type="scientific">Marinicella sediminis</name>
    <dbReference type="NCBI Taxonomy" id="1792834"/>
    <lineage>
        <taxon>Bacteria</taxon>
        <taxon>Pseudomonadati</taxon>
        <taxon>Pseudomonadota</taxon>
        <taxon>Gammaproteobacteria</taxon>
        <taxon>Lysobacterales</taxon>
        <taxon>Marinicellaceae</taxon>
        <taxon>Marinicella</taxon>
    </lineage>
</organism>
<dbReference type="InterPro" id="IPR005532">
    <property type="entry name" value="SUMF_dom"/>
</dbReference>
<dbReference type="Gene3D" id="3.90.1580.10">
    <property type="entry name" value="paralog of FGE (formylglycine-generating enzyme)"/>
    <property type="match status" value="1"/>
</dbReference>
<keyword evidence="4 5" id="KW-0067">ATP-binding</keyword>
<dbReference type="InterPro" id="IPR016187">
    <property type="entry name" value="CTDL_fold"/>
</dbReference>
<dbReference type="Pfam" id="PF03781">
    <property type="entry name" value="FGE-sulfatase"/>
    <property type="match status" value="1"/>
</dbReference>
<name>A0ABV7JH20_9GAMM</name>
<evidence type="ECO:0000256" key="2">
    <source>
        <dbReference type="ARBA" id="ARBA00022741"/>
    </source>
</evidence>
<dbReference type="CDD" id="cd14014">
    <property type="entry name" value="STKc_PknB_like"/>
    <property type="match status" value="1"/>
</dbReference>
<evidence type="ECO:0000256" key="3">
    <source>
        <dbReference type="ARBA" id="ARBA00022777"/>
    </source>
</evidence>
<dbReference type="RefSeq" id="WP_077412892.1">
    <property type="nucleotide sequence ID" value="NZ_JBHRTS010000008.1"/>
</dbReference>
<dbReference type="InterPro" id="IPR042095">
    <property type="entry name" value="SUMF_sf"/>
</dbReference>
<keyword evidence="8" id="KW-1185">Reference proteome</keyword>
<proteinExistence type="predicted"/>
<keyword evidence="1" id="KW-0808">Transferase</keyword>
<sequence>MLKTVPKLNLSIPDHTILDKIGEGGMSAVYLGRQISLQRKVAIKVLKKLVMDDKSLAERFVDEAKTVALLDHPHIISIYEAKKLPSGLAYFTMPYLTHGDLGEIICTNSDHLIELLCQICDGLSHAHKHGVIHRDLKPENVLFDQFGRIKIADFGIAISKKAKRKTKETQLLGSAHYMSPEQIQSKEIDHRSDIYSLGCIIYEKLTGDHVYTAGNDFSILMSHINKPVPELPKALAVWQPIINQCLAKDPEDRYQSVEALKDALLEIRYNKTKQHQPIKAAPAWLTTLKKPAVAMGALATLAVLIMAVLWLSSSGTPPEEPVNGNLAAAVAAAADQQPEDEPEETPVDDAPLELTIGVIDTAGEGDEDAELVDLTGNLDNEQINEMSLEVTLAEAQELLSKYRLTKPKGDNAADKFQQILLEYPDHAEAQKGLNQVGVYYFRLIESKLKDQETADALKHTRSLVSYINEYNIDRSLFERQVSEVMSTTDQLVTQAVNNRRKNQRAEDYLAMAALLLPDYEYISQLRQNYQAIPYKGQRTAGPRGHQLVFMPAGSSGNLNDFQVMQSEVTVAQFKAFAGEQFADEKCHHFDKQPFFKKTWLKPPFDQADTHPVVCVSFNNARAYAEWLSQQTGDRYRLPTAQEWQYLNRAIKTAEHCDSANLAGQEIEGERKATDNPHNCSDQFVFTAPVNSYTATGNINDFNGNVAEWVSNCSAGNACAAGSSWRSGQGKTNVMLQNLPVSETHSHVGFRLIKEI</sequence>
<dbReference type="InterPro" id="IPR011009">
    <property type="entry name" value="Kinase-like_dom_sf"/>
</dbReference>
<dbReference type="EMBL" id="JBHRTS010000008">
    <property type="protein sequence ID" value="MFC3195518.1"/>
    <property type="molecule type" value="Genomic_DNA"/>
</dbReference>
<accession>A0ABV7JH20</accession>
<dbReference type="Proteomes" id="UP001595533">
    <property type="component" value="Unassembled WGS sequence"/>
</dbReference>
<dbReference type="PROSITE" id="PS50011">
    <property type="entry name" value="PROTEIN_KINASE_DOM"/>
    <property type="match status" value="1"/>
</dbReference>
<dbReference type="SUPFAM" id="SSF56112">
    <property type="entry name" value="Protein kinase-like (PK-like)"/>
    <property type="match status" value="1"/>
</dbReference>
<feature type="domain" description="Protein kinase" evidence="6">
    <location>
        <begin position="15"/>
        <end position="265"/>
    </location>
</feature>
<dbReference type="Gene3D" id="3.30.200.20">
    <property type="entry name" value="Phosphorylase Kinase, domain 1"/>
    <property type="match status" value="1"/>
</dbReference>
<dbReference type="GO" id="GO:0016301">
    <property type="term" value="F:kinase activity"/>
    <property type="evidence" value="ECO:0007669"/>
    <property type="project" value="UniProtKB-KW"/>
</dbReference>
<dbReference type="InterPro" id="IPR000719">
    <property type="entry name" value="Prot_kinase_dom"/>
</dbReference>
<protein>
    <submittedName>
        <fullName evidence="7">Protein kinase</fullName>
    </submittedName>
</protein>
<evidence type="ECO:0000256" key="5">
    <source>
        <dbReference type="PROSITE-ProRule" id="PRU10141"/>
    </source>
</evidence>
<gene>
    <name evidence="7" type="ORF">ACFODZ_14785</name>
</gene>
<keyword evidence="2 5" id="KW-0547">Nucleotide-binding</keyword>